<dbReference type="EMBL" id="BSPW01000038">
    <property type="protein sequence ID" value="GLT18295.1"/>
    <property type="molecule type" value="Genomic_DNA"/>
</dbReference>
<keyword evidence="12" id="KW-1185">Reference proteome</keyword>
<dbReference type="PANTHER" id="PTHR38762:SF1">
    <property type="entry name" value="CRYPTIC OUTER MEMBRANE PORIN BGLH-RELATED"/>
    <property type="match status" value="1"/>
</dbReference>
<comment type="caution">
    <text evidence="11">The sequence shown here is derived from an EMBL/GenBank/DDBJ whole genome shotgun (WGS) entry which is preliminary data.</text>
</comment>
<dbReference type="InterPro" id="IPR050286">
    <property type="entry name" value="G_neg_Bact_CarbUptk_Porin"/>
</dbReference>
<keyword evidence="5" id="KW-0812">Transmembrane</keyword>
<organism evidence="11 12">
    <name type="scientific">Vibrio zhanjiangensis</name>
    <dbReference type="NCBI Taxonomy" id="1046128"/>
    <lineage>
        <taxon>Bacteria</taxon>
        <taxon>Pseudomonadati</taxon>
        <taxon>Pseudomonadota</taxon>
        <taxon>Gammaproteobacteria</taxon>
        <taxon>Vibrionales</taxon>
        <taxon>Vibrionaceae</taxon>
        <taxon>Vibrio</taxon>
    </lineage>
</organism>
<evidence type="ECO:0000256" key="6">
    <source>
        <dbReference type="ARBA" id="ARBA00023065"/>
    </source>
</evidence>
<dbReference type="Pfam" id="PF02264">
    <property type="entry name" value="LamB"/>
    <property type="match status" value="1"/>
</dbReference>
<dbReference type="CDD" id="cd01346">
    <property type="entry name" value="Maltoporin-like"/>
    <property type="match status" value="1"/>
</dbReference>
<keyword evidence="9" id="KW-0998">Cell outer membrane</keyword>
<keyword evidence="6" id="KW-0406">Ion transport</keyword>
<gene>
    <name evidence="11" type="primary">lamB</name>
    <name evidence="11" type="ORF">GCM10007938_20730</name>
</gene>
<dbReference type="RefSeq" id="WP_284192184.1">
    <property type="nucleotide sequence ID" value="NZ_BSPW01000038.1"/>
</dbReference>
<dbReference type="Gene3D" id="2.40.170.10">
    <property type="entry name" value="Porin, LamB type"/>
    <property type="match status" value="1"/>
</dbReference>
<dbReference type="SUPFAM" id="SSF56935">
    <property type="entry name" value="Porins"/>
    <property type="match status" value="1"/>
</dbReference>
<comment type="similarity">
    <text evidence="2">Belongs to the porin LamB (TC 1.B.3) family.</text>
</comment>
<comment type="subcellular location">
    <subcellularLocation>
        <location evidence="1">Cell outer membrane</location>
        <topology evidence="1">Multi-pass membrane protein</topology>
    </subcellularLocation>
</comment>
<name>A0ABQ6EYK5_9VIBR</name>
<evidence type="ECO:0000313" key="12">
    <source>
        <dbReference type="Proteomes" id="UP001157138"/>
    </source>
</evidence>
<keyword evidence="10" id="KW-0732">Signal</keyword>
<accession>A0ABQ6EYK5</accession>
<dbReference type="Proteomes" id="UP001157138">
    <property type="component" value="Unassembled WGS sequence"/>
</dbReference>
<dbReference type="NCBIfam" id="NF006860">
    <property type="entry name" value="PRK09360.1"/>
    <property type="match status" value="1"/>
</dbReference>
<evidence type="ECO:0000256" key="2">
    <source>
        <dbReference type="ARBA" id="ARBA00007055"/>
    </source>
</evidence>
<evidence type="ECO:0000256" key="5">
    <source>
        <dbReference type="ARBA" id="ARBA00022692"/>
    </source>
</evidence>
<proteinExistence type="inferred from homology"/>
<evidence type="ECO:0000256" key="7">
    <source>
        <dbReference type="ARBA" id="ARBA00023114"/>
    </source>
</evidence>
<keyword evidence="7" id="KW-0626">Porin</keyword>
<dbReference type="InterPro" id="IPR003192">
    <property type="entry name" value="Porin_LamB"/>
</dbReference>
<evidence type="ECO:0000256" key="4">
    <source>
        <dbReference type="ARBA" id="ARBA00022452"/>
    </source>
</evidence>
<protein>
    <submittedName>
        <fullName evidence="11">Maltoporin</fullName>
    </submittedName>
</protein>
<dbReference type="PANTHER" id="PTHR38762">
    <property type="entry name" value="CRYPTIC OUTER MEMBRANE PORIN BGLH-RELATED"/>
    <property type="match status" value="1"/>
</dbReference>
<dbReference type="InterPro" id="IPR036998">
    <property type="entry name" value="Porin_LamB_sf"/>
</dbReference>
<evidence type="ECO:0000256" key="9">
    <source>
        <dbReference type="ARBA" id="ARBA00023237"/>
    </source>
</evidence>
<feature type="signal peptide" evidence="10">
    <location>
        <begin position="1"/>
        <end position="22"/>
    </location>
</feature>
<keyword evidence="4" id="KW-1134">Transmembrane beta strand</keyword>
<keyword evidence="3" id="KW-0813">Transport</keyword>
<evidence type="ECO:0000256" key="3">
    <source>
        <dbReference type="ARBA" id="ARBA00022448"/>
    </source>
</evidence>
<reference evidence="12" key="1">
    <citation type="journal article" date="2019" name="Int. J. Syst. Evol. Microbiol.">
        <title>The Global Catalogue of Microorganisms (GCM) 10K type strain sequencing project: providing services to taxonomists for standard genome sequencing and annotation.</title>
        <authorList>
            <consortium name="The Broad Institute Genomics Platform"/>
            <consortium name="The Broad Institute Genome Sequencing Center for Infectious Disease"/>
            <person name="Wu L."/>
            <person name="Ma J."/>
        </authorList>
    </citation>
    <scope>NUCLEOTIDE SEQUENCE [LARGE SCALE GENOMIC DNA]</scope>
    <source>
        <strain evidence="12">NBRC 108723</strain>
    </source>
</reference>
<evidence type="ECO:0000256" key="10">
    <source>
        <dbReference type="SAM" id="SignalP"/>
    </source>
</evidence>
<evidence type="ECO:0000256" key="8">
    <source>
        <dbReference type="ARBA" id="ARBA00023136"/>
    </source>
</evidence>
<evidence type="ECO:0000256" key="1">
    <source>
        <dbReference type="ARBA" id="ARBA00004571"/>
    </source>
</evidence>
<keyword evidence="8" id="KW-0472">Membrane</keyword>
<sequence>MKKMNLVAVAVAAALAAGPSLAVEFNGYFRAGTGISGNSGSDVAVNKSGIGRLGNENDNYYEFGFSEELKTGEQTWRVESMLNKGDNGKAGSEDGDINVAQFAVKAKGLIASDKEATLWAGKSYYQRKDVHITDFYFLNTSGTGGGIENLSVGNQKLSVALIQDGEDDNGAGYIFDTRLANIGVWDDASLEFALAYNFANEKEGKDINADDGLLASVILHQNIDIGFNQTVFQYGTNGYGAQVAEYGSGAYYNRANNSQNEASGYRLINWGVVSLGSDWEMGHQLAYMMGSDIGNNTTSLKSDTDQFSVVVRPMYKWNDTMRTIFEAGVNMGERINSTGSAKEDFGNTKFTVAQGWAMGNDFWARPELRVYGSYITDTENDNAFGTGEDTEYVVGIQVEAWW</sequence>
<evidence type="ECO:0000313" key="11">
    <source>
        <dbReference type="EMBL" id="GLT18295.1"/>
    </source>
</evidence>
<feature type="chain" id="PRO_5045750725" evidence="10">
    <location>
        <begin position="23"/>
        <end position="402"/>
    </location>
</feature>